<dbReference type="PANTHER" id="PTHR43537:SF45">
    <property type="entry name" value="GNTR FAMILY REGULATORY PROTEIN"/>
    <property type="match status" value="1"/>
</dbReference>
<feature type="domain" description="HTH gntR-type" evidence="5">
    <location>
        <begin position="44"/>
        <end position="111"/>
    </location>
</feature>
<organism evidence="6 7">
    <name type="scientific">Pseudofrankia inefficax (strain DSM 45817 / CECT 9037 / DDB 130130 / EuI1c)</name>
    <name type="common">Frankia inefficax</name>
    <dbReference type="NCBI Taxonomy" id="298654"/>
    <lineage>
        <taxon>Bacteria</taxon>
        <taxon>Bacillati</taxon>
        <taxon>Actinomycetota</taxon>
        <taxon>Actinomycetes</taxon>
        <taxon>Frankiales</taxon>
        <taxon>Frankiaceae</taxon>
        <taxon>Pseudofrankia</taxon>
    </lineage>
</organism>
<dbReference type="InterPro" id="IPR036388">
    <property type="entry name" value="WH-like_DNA-bd_sf"/>
</dbReference>
<evidence type="ECO:0000313" key="6">
    <source>
        <dbReference type="EMBL" id="ADP78617.1"/>
    </source>
</evidence>
<dbReference type="InterPro" id="IPR036390">
    <property type="entry name" value="WH_DNA-bd_sf"/>
</dbReference>
<dbReference type="KEGG" id="fri:FraEuI1c_0535"/>
<keyword evidence="1" id="KW-0805">Transcription regulation</keyword>
<evidence type="ECO:0000259" key="5">
    <source>
        <dbReference type="PROSITE" id="PS50949"/>
    </source>
</evidence>
<dbReference type="GO" id="GO:0003677">
    <property type="term" value="F:DNA binding"/>
    <property type="evidence" value="ECO:0007669"/>
    <property type="project" value="UniProtKB-KW"/>
</dbReference>
<dbReference type="RefSeq" id="WP_013421739.1">
    <property type="nucleotide sequence ID" value="NC_014666.1"/>
</dbReference>
<keyword evidence="7" id="KW-1185">Reference proteome</keyword>
<name>E3JB87_PSEI1</name>
<dbReference type="EMBL" id="CP002299">
    <property type="protein sequence ID" value="ADP78617.1"/>
    <property type="molecule type" value="Genomic_DNA"/>
</dbReference>
<dbReference type="SMART" id="SM00345">
    <property type="entry name" value="HTH_GNTR"/>
    <property type="match status" value="1"/>
</dbReference>
<evidence type="ECO:0000256" key="2">
    <source>
        <dbReference type="ARBA" id="ARBA00023125"/>
    </source>
</evidence>
<dbReference type="InterPro" id="IPR000524">
    <property type="entry name" value="Tscrpt_reg_HTH_GntR"/>
</dbReference>
<dbReference type="Proteomes" id="UP000002484">
    <property type="component" value="Chromosome"/>
</dbReference>
<dbReference type="Pfam" id="PF07729">
    <property type="entry name" value="FCD"/>
    <property type="match status" value="1"/>
</dbReference>
<dbReference type="SMART" id="SM00895">
    <property type="entry name" value="FCD"/>
    <property type="match status" value="1"/>
</dbReference>
<protein>
    <submittedName>
        <fullName evidence="6">Transcriptional regulator, GntR family</fullName>
    </submittedName>
</protein>
<dbReference type="InParanoid" id="E3JB87"/>
<evidence type="ECO:0000313" key="7">
    <source>
        <dbReference type="Proteomes" id="UP000002484"/>
    </source>
</evidence>
<dbReference type="OrthoDB" id="4120783at2"/>
<sequence length="269" mass="29919">MTPTQPPTARPSSAQPTAGRPSTAQAPTERFTPRPPSARNATTGNLREHAYVGLRQRLMAGEFSFRDRLTEERLAALLGVSRTPVREALTRLAGDGLVEKRLDGGYYPAEPDLDGLRDLYEIRVVLELHSLERALESGVPHDPALLEPLRENWEALRQAPPDPDPSFVALDEGFHLTLCRASGNVELANMLDAINARIRPVRMHDFLTEDRIHMTIEQHLDIVETVLGGDLPEAVRKLRNHVGESMEVVEKRAASAITQMALRRGRSPR</sequence>
<accession>E3JB87</accession>
<dbReference type="Gene3D" id="1.10.10.10">
    <property type="entry name" value="Winged helix-like DNA-binding domain superfamily/Winged helix DNA-binding domain"/>
    <property type="match status" value="1"/>
</dbReference>
<dbReference type="AlphaFoldDB" id="E3JB87"/>
<dbReference type="GO" id="GO:0003700">
    <property type="term" value="F:DNA-binding transcription factor activity"/>
    <property type="evidence" value="ECO:0007669"/>
    <property type="project" value="InterPro"/>
</dbReference>
<keyword evidence="3" id="KW-0804">Transcription</keyword>
<feature type="compositionally biased region" description="Polar residues" evidence="4">
    <location>
        <begin position="10"/>
        <end position="26"/>
    </location>
</feature>
<evidence type="ECO:0000256" key="1">
    <source>
        <dbReference type="ARBA" id="ARBA00023015"/>
    </source>
</evidence>
<dbReference type="InterPro" id="IPR008920">
    <property type="entry name" value="TF_FadR/GntR_C"/>
</dbReference>
<evidence type="ECO:0000256" key="4">
    <source>
        <dbReference type="SAM" id="MobiDB-lite"/>
    </source>
</evidence>
<dbReference type="eggNOG" id="COG1802">
    <property type="taxonomic scope" value="Bacteria"/>
</dbReference>
<dbReference type="PROSITE" id="PS50949">
    <property type="entry name" value="HTH_GNTR"/>
    <property type="match status" value="1"/>
</dbReference>
<dbReference type="SUPFAM" id="SSF46785">
    <property type="entry name" value="Winged helix' DNA-binding domain"/>
    <property type="match status" value="1"/>
</dbReference>
<dbReference type="Gene3D" id="1.20.120.530">
    <property type="entry name" value="GntR ligand-binding domain-like"/>
    <property type="match status" value="1"/>
</dbReference>
<dbReference type="PANTHER" id="PTHR43537">
    <property type="entry name" value="TRANSCRIPTIONAL REGULATOR, GNTR FAMILY"/>
    <property type="match status" value="1"/>
</dbReference>
<dbReference type="Pfam" id="PF00392">
    <property type="entry name" value="GntR"/>
    <property type="match status" value="1"/>
</dbReference>
<dbReference type="PRINTS" id="PR00035">
    <property type="entry name" value="HTHGNTR"/>
</dbReference>
<dbReference type="InterPro" id="IPR011711">
    <property type="entry name" value="GntR_C"/>
</dbReference>
<dbReference type="HOGENOM" id="CLU_017584_5_2_11"/>
<dbReference type="STRING" id="298654.FraEuI1c_0535"/>
<proteinExistence type="predicted"/>
<gene>
    <name evidence="6" type="ordered locus">FraEuI1c_0535</name>
</gene>
<evidence type="ECO:0000256" key="3">
    <source>
        <dbReference type="ARBA" id="ARBA00023163"/>
    </source>
</evidence>
<feature type="region of interest" description="Disordered" evidence="4">
    <location>
        <begin position="1"/>
        <end position="46"/>
    </location>
</feature>
<reference evidence="6 7" key="1">
    <citation type="submission" date="2010-10" db="EMBL/GenBank/DDBJ databases">
        <title>Complete sequence of Frankia sp. EuI1c.</title>
        <authorList>
            <consortium name="US DOE Joint Genome Institute"/>
            <person name="Lucas S."/>
            <person name="Copeland A."/>
            <person name="Lapidus A."/>
            <person name="Cheng J.-F."/>
            <person name="Bruce D."/>
            <person name="Goodwin L."/>
            <person name="Pitluck S."/>
            <person name="Chertkov O."/>
            <person name="Detter J.C."/>
            <person name="Han C."/>
            <person name="Tapia R."/>
            <person name="Land M."/>
            <person name="Hauser L."/>
            <person name="Jeffries C."/>
            <person name="Kyrpides N."/>
            <person name="Ivanova N."/>
            <person name="Mikhailova N."/>
            <person name="Beauchemin N."/>
            <person name="Sen A."/>
            <person name="Sur S.A."/>
            <person name="Gtari M."/>
            <person name="Wall L."/>
            <person name="Tisa L."/>
            <person name="Woyke T."/>
        </authorList>
    </citation>
    <scope>NUCLEOTIDE SEQUENCE [LARGE SCALE GENOMIC DNA]</scope>
    <source>
        <strain evidence="7">DSM 45817 / CECT 9037 / EuI1c</strain>
    </source>
</reference>
<dbReference type="SUPFAM" id="SSF48008">
    <property type="entry name" value="GntR ligand-binding domain-like"/>
    <property type="match status" value="1"/>
</dbReference>
<keyword evidence="2" id="KW-0238">DNA-binding</keyword>